<dbReference type="EMBL" id="CP006917">
    <property type="protein sequence ID" value="AHC39745.1"/>
    <property type="molecule type" value="Genomic_DNA"/>
</dbReference>
<dbReference type="HOGENOM" id="CLU_1276009_0_0_5"/>
<evidence type="ECO:0000313" key="2">
    <source>
        <dbReference type="Proteomes" id="UP000018689"/>
    </source>
</evidence>
<name>V9R7I3_9RICK</name>
<accession>V9R7I3</accession>
<dbReference type="AlphaFoldDB" id="V9R7I3"/>
<dbReference type="RefSeq" id="WP_024072342.1">
    <property type="nucleotide sequence ID" value="NC_023063.1"/>
</dbReference>
<dbReference type="Proteomes" id="UP000018689">
    <property type="component" value="Chromosome"/>
</dbReference>
<proteinExistence type="predicted"/>
<gene>
    <name evidence="1" type="ORF">EMUR_03805</name>
</gene>
<organism evidence="1 2">
    <name type="scientific">Ehrlichia muris AS145</name>
    <dbReference type="NCBI Taxonomy" id="1423892"/>
    <lineage>
        <taxon>Bacteria</taxon>
        <taxon>Pseudomonadati</taxon>
        <taxon>Pseudomonadota</taxon>
        <taxon>Alphaproteobacteria</taxon>
        <taxon>Rickettsiales</taxon>
        <taxon>Anaplasmataceae</taxon>
        <taxon>Ehrlichia</taxon>
    </lineage>
</organism>
<dbReference type="PATRIC" id="fig|1423892.3.peg.780"/>
<dbReference type="KEGG" id="emr:EMUR_03805"/>
<keyword evidence="2" id="KW-1185">Reference proteome</keyword>
<reference evidence="1 2" key="1">
    <citation type="journal article" date="2014" name="Genome Announc.">
        <title>Complete Genome Sequence of Ehrlichia muris Strain AS145T, a Model Monocytotropic Ehrlichia Strain.</title>
        <authorList>
            <person name="Thirumalapura N.R."/>
            <person name="Qin X."/>
            <person name="Kuriakose J.A."/>
            <person name="Walker D.H."/>
        </authorList>
    </citation>
    <scope>NUCLEOTIDE SEQUENCE [LARGE SCALE GENOMIC DNA]</scope>
    <source>
        <strain evidence="2">AS154</strain>
    </source>
</reference>
<sequence>MVTNMDNFNKFISSCLKPVIRLRSKKLYNSLVATTIHNSVQCDLDVMIKSLMQLIDSAHNILSNPGLIDRVGLNAEIIEQIKFLSYSIVSEWASAVDEFVNNSTTNNHLSLILFRKLLLSTTLSLCTIKVNCRLLIKNSDCSLRDFLLVASAVDMVRLFSKIVNNRIAYKITECISILDTSSNVHVSSLLSIDNISANMGVINCC</sequence>
<protein>
    <submittedName>
        <fullName evidence="1">Uncharacterized protein</fullName>
    </submittedName>
</protein>
<evidence type="ECO:0000313" key="1">
    <source>
        <dbReference type="EMBL" id="AHC39745.1"/>
    </source>
</evidence>